<evidence type="ECO:0000256" key="1">
    <source>
        <dbReference type="SAM" id="MobiDB-lite"/>
    </source>
</evidence>
<evidence type="ECO:0000313" key="3">
    <source>
        <dbReference type="Proteomes" id="UP000000768"/>
    </source>
</evidence>
<protein>
    <submittedName>
        <fullName evidence="2">Uncharacterized protein</fullName>
    </submittedName>
</protein>
<organism evidence="2 3">
    <name type="scientific">Sorghum bicolor</name>
    <name type="common">Sorghum</name>
    <name type="synonym">Sorghum vulgare</name>
    <dbReference type="NCBI Taxonomy" id="4558"/>
    <lineage>
        <taxon>Eukaryota</taxon>
        <taxon>Viridiplantae</taxon>
        <taxon>Streptophyta</taxon>
        <taxon>Embryophyta</taxon>
        <taxon>Tracheophyta</taxon>
        <taxon>Spermatophyta</taxon>
        <taxon>Magnoliopsida</taxon>
        <taxon>Liliopsida</taxon>
        <taxon>Poales</taxon>
        <taxon>Poaceae</taxon>
        <taxon>PACMAD clade</taxon>
        <taxon>Panicoideae</taxon>
        <taxon>Andropogonodae</taxon>
        <taxon>Andropogoneae</taxon>
        <taxon>Sorghinae</taxon>
        <taxon>Sorghum</taxon>
    </lineage>
</organism>
<dbReference type="AlphaFoldDB" id="A0A1B6P6F9"/>
<proteinExistence type="predicted"/>
<accession>A0A1B6P6F9</accession>
<reference evidence="2 3" key="1">
    <citation type="journal article" date="2009" name="Nature">
        <title>The Sorghum bicolor genome and the diversification of grasses.</title>
        <authorList>
            <person name="Paterson A.H."/>
            <person name="Bowers J.E."/>
            <person name="Bruggmann R."/>
            <person name="Dubchak I."/>
            <person name="Grimwood J."/>
            <person name="Gundlach H."/>
            <person name="Haberer G."/>
            <person name="Hellsten U."/>
            <person name="Mitros T."/>
            <person name="Poliakov A."/>
            <person name="Schmutz J."/>
            <person name="Spannagl M."/>
            <person name="Tang H."/>
            <person name="Wang X."/>
            <person name="Wicker T."/>
            <person name="Bharti A.K."/>
            <person name="Chapman J."/>
            <person name="Feltus F.A."/>
            <person name="Gowik U."/>
            <person name="Grigoriev I.V."/>
            <person name="Lyons E."/>
            <person name="Maher C.A."/>
            <person name="Martis M."/>
            <person name="Narechania A."/>
            <person name="Otillar R.P."/>
            <person name="Penning B.W."/>
            <person name="Salamov A.A."/>
            <person name="Wang Y."/>
            <person name="Zhang L."/>
            <person name="Carpita N.C."/>
            <person name="Freeling M."/>
            <person name="Gingle A.R."/>
            <person name="Hash C.T."/>
            <person name="Keller B."/>
            <person name="Klein P."/>
            <person name="Kresovich S."/>
            <person name="McCann M.C."/>
            <person name="Ming R."/>
            <person name="Peterson D.G."/>
            <person name="Mehboob-ur-Rahman"/>
            <person name="Ware D."/>
            <person name="Westhoff P."/>
            <person name="Mayer K.F."/>
            <person name="Messing J."/>
            <person name="Rokhsar D.S."/>
        </authorList>
    </citation>
    <scope>NUCLEOTIDE SEQUENCE [LARGE SCALE GENOMIC DNA]</scope>
    <source>
        <strain evidence="3">cv. BTx623</strain>
    </source>
</reference>
<dbReference type="Gramene" id="KXG21171">
    <property type="protein sequence ID" value="KXG21171"/>
    <property type="gene ID" value="SORBI_3009G025000"/>
</dbReference>
<feature type="compositionally biased region" description="Pro residues" evidence="1">
    <location>
        <begin position="1"/>
        <end position="14"/>
    </location>
</feature>
<gene>
    <name evidence="2" type="ORF">SORBI_3009G025000</name>
</gene>
<feature type="region of interest" description="Disordered" evidence="1">
    <location>
        <begin position="1"/>
        <end position="76"/>
    </location>
</feature>
<dbReference type="Proteomes" id="UP000000768">
    <property type="component" value="Chromosome 9"/>
</dbReference>
<evidence type="ECO:0000313" key="2">
    <source>
        <dbReference type="EMBL" id="KXG21171.1"/>
    </source>
</evidence>
<sequence>MTRGLPPPPPPPLQPRWAALPMPQTSPRANPPSAPATAPLHPGAVGTFAGNEQPADCSTHDDIAGCIMGDEDDDEI</sequence>
<keyword evidence="3" id="KW-1185">Reference proteome</keyword>
<dbReference type="InParanoid" id="A0A1B6P6F9"/>
<dbReference type="EMBL" id="CM000768">
    <property type="protein sequence ID" value="KXG21171.1"/>
    <property type="molecule type" value="Genomic_DNA"/>
</dbReference>
<reference evidence="3" key="2">
    <citation type="journal article" date="2018" name="Plant J.">
        <title>The Sorghum bicolor reference genome: improved assembly, gene annotations, a transcriptome atlas, and signatures of genome organization.</title>
        <authorList>
            <person name="McCormick R.F."/>
            <person name="Truong S.K."/>
            <person name="Sreedasyam A."/>
            <person name="Jenkins J."/>
            <person name="Shu S."/>
            <person name="Sims D."/>
            <person name="Kennedy M."/>
            <person name="Amirebrahimi M."/>
            <person name="Weers B.D."/>
            <person name="McKinley B."/>
            <person name="Mattison A."/>
            <person name="Morishige D.T."/>
            <person name="Grimwood J."/>
            <person name="Schmutz J."/>
            <person name="Mullet J.E."/>
        </authorList>
    </citation>
    <scope>NUCLEOTIDE SEQUENCE [LARGE SCALE GENOMIC DNA]</scope>
    <source>
        <strain evidence="3">cv. BTx623</strain>
    </source>
</reference>
<name>A0A1B6P6F9_SORBI</name>